<reference evidence="2 3" key="1">
    <citation type="submission" date="2019-05" db="EMBL/GenBank/DDBJ databases">
        <title>Another draft genome of Portunus trituberculatus and its Hox gene families provides insights of decapod evolution.</title>
        <authorList>
            <person name="Jeong J.-H."/>
            <person name="Song I."/>
            <person name="Kim S."/>
            <person name="Choi T."/>
            <person name="Kim D."/>
            <person name="Ryu S."/>
            <person name="Kim W."/>
        </authorList>
    </citation>
    <scope>NUCLEOTIDE SEQUENCE [LARGE SCALE GENOMIC DNA]</scope>
    <source>
        <tissue evidence="2">Muscle</tissue>
    </source>
</reference>
<evidence type="ECO:0000313" key="2">
    <source>
        <dbReference type="EMBL" id="MPC71795.1"/>
    </source>
</evidence>
<accession>A0A5B7HQ48</accession>
<comment type="caution">
    <text evidence="2">The sequence shown here is derived from an EMBL/GenBank/DDBJ whole genome shotgun (WGS) entry which is preliminary data.</text>
</comment>
<gene>
    <name evidence="2" type="ORF">E2C01_066085</name>
</gene>
<protein>
    <submittedName>
        <fullName evidence="2">Uncharacterized protein</fullName>
    </submittedName>
</protein>
<feature type="region of interest" description="Disordered" evidence="1">
    <location>
        <begin position="1"/>
        <end position="21"/>
    </location>
</feature>
<dbReference type="EMBL" id="VSRR010033579">
    <property type="protein sequence ID" value="MPC71795.1"/>
    <property type="molecule type" value="Genomic_DNA"/>
</dbReference>
<sequence>MIAYDRLPPHPAPSAPPAPPSPELELNWVRIGAICAGMSSHNITTTEYDPPILWQYYAAGLTQHMPRKR</sequence>
<proteinExistence type="predicted"/>
<feature type="compositionally biased region" description="Pro residues" evidence="1">
    <location>
        <begin position="9"/>
        <end position="21"/>
    </location>
</feature>
<evidence type="ECO:0000256" key="1">
    <source>
        <dbReference type="SAM" id="MobiDB-lite"/>
    </source>
</evidence>
<organism evidence="2 3">
    <name type="scientific">Portunus trituberculatus</name>
    <name type="common">Swimming crab</name>
    <name type="synonym">Neptunus trituberculatus</name>
    <dbReference type="NCBI Taxonomy" id="210409"/>
    <lineage>
        <taxon>Eukaryota</taxon>
        <taxon>Metazoa</taxon>
        <taxon>Ecdysozoa</taxon>
        <taxon>Arthropoda</taxon>
        <taxon>Crustacea</taxon>
        <taxon>Multicrustacea</taxon>
        <taxon>Malacostraca</taxon>
        <taxon>Eumalacostraca</taxon>
        <taxon>Eucarida</taxon>
        <taxon>Decapoda</taxon>
        <taxon>Pleocyemata</taxon>
        <taxon>Brachyura</taxon>
        <taxon>Eubrachyura</taxon>
        <taxon>Portunoidea</taxon>
        <taxon>Portunidae</taxon>
        <taxon>Portuninae</taxon>
        <taxon>Portunus</taxon>
    </lineage>
</organism>
<dbReference type="Proteomes" id="UP000324222">
    <property type="component" value="Unassembled WGS sequence"/>
</dbReference>
<keyword evidence="3" id="KW-1185">Reference proteome</keyword>
<evidence type="ECO:0000313" key="3">
    <source>
        <dbReference type="Proteomes" id="UP000324222"/>
    </source>
</evidence>
<name>A0A5B7HQ48_PORTR</name>
<dbReference type="AlphaFoldDB" id="A0A5B7HQ48"/>